<dbReference type="EC" id="3.1.21.-" evidence="1"/>
<dbReference type="InterPro" id="IPR014407">
    <property type="entry name" value="McrC_bac"/>
</dbReference>
<protein>
    <submittedName>
        <fullName evidence="1">5-methylcytosine-specific restriction endonuclease system specificity protein McrC</fullName>
        <ecNumber evidence="1">3.1.21.-</ecNumber>
    </submittedName>
</protein>
<accession>A0ABV6S3T7</accession>
<dbReference type="NCBIfam" id="NF007277">
    <property type="entry name" value="PRK09736.1"/>
    <property type="match status" value="1"/>
</dbReference>
<keyword evidence="1" id="KW-0540">Nuclease</keyword>
<dbReference type="PANTHER" id="PTHR38733">
    <property type="entry name" value="PROTEIN MCRC"/>
    <property type="match status" value="1"/>
</dbReference>
<sequence length="382" mass="43615">MLDAALDIPDADADESLVGKIPIRNVWLLFLYASGLAQFSERFEAEVEESPDLKSLIARLLCFAVEKRLRRNLSFGYRRRNEVLKRIRGRIDILKTVSEDLFRRGEVACRFDELTIDTPRNRLVRAALARLSSIILDDADLSHHCRTLANDLGRVGVSGKEPTRSEMAADQIARHEGDDRLMVSLARAVFDLVLPMEAVGSRSIPKAQREEAKFRKLFEKAISNFFASELSRDDGWRVYPGKQFSWPITSSSRGFSTFMPIMITDIILENEQVGRRIIIDTKFTGILAKSKFETERFKTGHLYQLYTYLRSQEKINDPLSENCEGWLIYPSMGINIDETAKIQGHNLRMVTIDLSLPSDDIIRNLQRLPFISRLLQNDDVGS</sequence>
<proteinExistence type="predicted"/>
<dbReference type="GO" id="GO:0016787">
    <property type="term" value="F:hydrolase activity"/>
    <property type="evidence" value="ECO:0007669"/>
    <property type="project" value="UniProtKB-KW"/>
</dbReference>
<dbReference type="RefSeq" id="WP_267220266.1">
    <property type="nucleotide sequence ID" value="NZ_JAPCWC010000006.1"/>
</dbReference>
<dbReference type="EMBL" id="JBHLTM010000016">
    <property type="protein sequence ID" value="MFC0683900.1"/>
    <property type="molecule type" value="Genomic_DNA"/>
</dbReference>
<dbReference type="PANTHER" id="PTHR38733:SF1">
    <property type="entry name" value="TYPE IV METHYL-DIRECTED RESTRICTION ENZYME ECOKMCRBC"/>
    <property type="match status" value="1"/>
</dbReference>
<keyword evidence="1" id="KW-0255">Endonuclease</keyword>
<organism evidence="1 2">
    <name type="scientific">Novosphingobium clariflavum</name>
    <dbReference type="NCBI Taxonomy" id="2029884"/>
    <lineage>
        <taxon>Bacteria</taxon>
        <taxon>Pseudomonadati</taxon>
        <taxon>Pseudomonadota</taxon>
        <taxon>Alphaproteobacteria</taxon>
        <taxon>Sphingomonadales</taxon>
        <taxon>Sphingomonadaceae</taxon>
        <taxon>Novosphingobium</taxon>
    </lineage>
</organism>
<reference evidence="1 2" key="1">
    <citation type="submission" date="2024-09" db="EMBL/GenBank/DDBJ databases">
        <authorList>
            <person name="Sun Q."/>
            <person name="Mori K."/>
        </authorList>
    </citation>
    <scope>NUCLEOTIDE SEQUENCE [LARGE SCALE GENOMIC DNA]</scope>
    <source>
        <strain evidence="1 2">CICC 11035S</strain>
    </source>
</reference>
<gene>
    <name evidence="1" type="primary">mcrC</name>
    <name evidence="1" type="ORF">ACFFF8_04780</name>
</gene>
<comment type="caution">
    <text evidence="1">The sequence shown here is derived from an EMBL/GenBank/DDBJ whole genome shotgun (WGS) entry which is preliminary data.</text>
</comment>
<dbReference type="Proteomes" id="UP001589858">
    <property type="component" value="Unassembled WGS sequence"/>
</dbReference>
<dbReference type="GO" id="GO:0004519">
    <property type="term" value="F:endonuclease activity"/>
    <property type="evidence" value="ECO:0007669"/>
    <property type="project" value="UniProtKB-KW"/>
</dbReference>
<dbReference type="PIRSF" id="PIRSF003109">
    <property type="entry name" value="McrC"/>
    <property type="match status" value="1"/>
</dbReference>
<keyword evidence="2" id="KW-1185">Reference proteome</keyword>
<keyword evidence="1" id="KW-0378">Hydrolase</keyword>
<name>A0ABV6S3T7_9SPHN</name>
<dbReference type="Pfam" id="PF10117">
    <property type="entry name" value="McrBC"/>
    <property type="match status" value="1"/>
</dbReference>
<dbReference type="InterPro" id="IPR019292">
    <property type="entry name" value="McrC"/>
</dbReference>
<evidence type="ECO:0000313" key="1">
    <source>
        <dbReference type="EMBL" id="MFC0683900.1"/>
    </source>
</evidence>
<evidence type="ECO:0000313" key="2">
    <source>
        <dbReference type="Proteomes" id="UP001589858"/>
    </source>
</evidence>